<protein>
    <submittedName>
        <fullName evidence="1">Uncharacterized protein</fullName>
    </submittedName>
</protein>
<dbReference type="GeneID" id="20090847"/>
<name>A0A024TDR2_9STRA</name>
<sequence length="178" mass="19254">MDSPMFSTADTAVHEKPSLSRMSKLCLLMVSLLRRSLLTTRPRASGFPVHWTFESGRVYFCGTSKCPYAALYAASAATFMGKEIDRRGPSQSNPIASRSIRFDVGSDNLVLRILCTRTPSGRPHANAGHSVLRGTLNFWATCMSPCTTLYATNACTTTLQGTRVAGAAASRARVPSED</sequence>
<dbReference type="EMBL" id="KI914007">
    <property type="protein sequence ID" value="ETV91731.1"/>
    <property type="molecule type" value="Genomic_DNA"/>
</dbReference>
<dbReference type="RefSeq" id="XP_008879657.1">
    <property type="nucleotide sequence ID" value="XM_008881435.1"/>
</dbReference>
<gene>
    <name evidence="1" type="ORF">H310_13797</name>
</gene>
<organism evidence="1">
    <name type="scientific">Aphanomyces invadans</name>
    <dbReference type="NCBI Taxonomy" id="157072"/>
    <lineage>
        <taxon>Eukaryota</taxon>
        <taxon>Sar</taxon>
        <taxon>Stramenopiles</taxon>
        <taxon>Oomycota</taxon>
        <taxon>Saprolegniomycetes</taxon>
        <taxon>Saprolegniales</taxon>
        <taxon>Verrucalvaceae</taxon>
        <taxon>Aphanomyces</taxon>
    </lineage>
</organism>
<evidence type="ECO:0000313" key="1">
    <source>
        <dbReference type="EMBL" id="ETV91731.1"/>
    </source>
</evidence>
<dbReference type="AlphaFoldDB" id="A0A024TDR2"/>
<reference evidence="1" key="1">
    <citation type="submission" date="2013-12" db="EMBL/GenBank/DDBJ databases">
        <title>The Genome Sequence of Aphanomyces invadans NJM9701.</title>
        <authorList>
            <consortium name="The Broad Institute Genomics Platform"/>
            <person name="Russ C."/>
            <person name="Tyler B."/>
            <person name="van West P."/>
            <person name="Dieguez-Uribeondo J."/>
            <person name="Young S.K."/>
            <person name="Zeng Q."/>
            <person name="Gargeya S."/>
            <person name="Fitzgerald M."/>
            <person name="Abouelleil A."/>
            <person name="Alvarado L."/>
            <person name="Chapman S.B."/>
            <person name="Gainer-Dewar J."/>
            <person name="Goldberg J."/>
            <person name="Griggs A."/>
            <person name="Gujja S."/>
            <person name="Hansen M."/>
            <person name="Howarth C."/>
            <person name="Imamovic A."/>
            <person name="Ireland A."/>
            <person name="Larimer J."/>
            <person name="McCowan C."/>
            <person name="Murphy C."/>
            <person name="Pearson M."/>
            <person name="Poon T.W."/>
            <person name="Priest M."/>
            <person name="Roberts A."/>
            <person name="Saif S."/>
            <person name="Shea T."/>
            <person name="Sykes S."/>
            <person name="Wortman J."/>
            <person name="Nusbaum C."/>
            <person name="Birren B."/>
        </authorList>
    </citation>
    <scope>NUCLEOTIDE SEQUENCE [LARGE SCALE GENOMIC DNA]</scope>
    <source>
        <strain evidence="1">NJM9701</strain>
    </source>
</reference>
<dbReference type="VEuPathDB" id="FungiDB:H310_13797"/>
<accession>A0A024TDR2</accession>
<proteinExistence type="predicted"/>